<dbReference type="GO" id="GO:0043186">
    <property type="term" value="C:P granule"/>
    <property type="evidence" value="ECO:0007669"/>
    <property type="project" value="TreeGrafter"/>
</dbReference>
<dbReference type="Gene3D" id="3.40.50.300">
    <property type="entry name" value="P-loop containing nucleotide triphosphate hydrolases"/>
    <property type="match status" value="1"/>
</dbReference>
<dbReference type="PANTHER" id="PTHR10887:SF365">
    <property type="entry name" value="HELICASE WITH ZINC FINGER DOMAIN-RELATED"/>
    <property type="match status" value="1"/>
</dbReference>
<evidence type="ECO:0000259" key="2">
    <source>
        <dbReference type="Pfam" id="PF13087"/>
    </source>
</evidence>
<accession>A0A444U9X5</accession>
<protein>
    <submittedName>
        <fullName evidence="3">Putative helicase with zinc finger domain</fullName>
    </submittedName>
</protein>
<feature type="compositionally biased region" description="Basic and acidic residues" evidence="1">
    <location>
        <begin position="492"/>
        <end position="503"/>
    </location>
</feature>
<keyword evidence="3" id="KW-0347">Helicase</keyword>
<dbReference type="AlphaFoldDB" id="A0A444U9X5"/>
<keyword evidence="3" id="KW-0067">ATP-binding</keyword>
<dbReference type="PANTHER" id="PTHR10887">
    <property type="entry name" value="DNA2/NAM7 HELICASE FAMILY"/>
    <property type="match status" value="1"/>
</dbReference>
<dbReference type="GO" id="GO:0035194">
    <property type="term" value="P:regulatory ncRNA-mediated post-transcriptional gene silencing"/>
    <property type="evidence" value="ECO:0007669"/>
    <property type="project" value="TreeGrafter"/>
</dbReference>
<dbReference type="Proteomes" id="UP000289886">
    <property type="component" value="Unassembled WGS sequence"/>
</dbReference>
<dbReference type="GO" id="GO:0005829">
    <property type="term" value="C:cytosol"/>
    <property type="evidence" value="ECO:0007669"/>
    <property type="project" value="TreeGrafter"/>
</dbReference>
<comment type="caution">
    <text evidence="3">The sequence shown here is derived from an EMBL/GenBank/DDBJ whole genome shotgun (WGS) entry which is preliminary data.</text>
</comment>
<proteinExistence type="predicted"/>
<reference evidence="3 4" key="1">
    <citation type="submission" date="2019-01" db="EMBL/GenBank/DDBJ databases">
        <title>Draft Genome and Complete Hox-Cluster Characterization of the Sterlet Sturgeon (Acipenser ruthenus).</title>
        <authorList>
            <person name="Wei Q."/>
        </authorList>
    </citation>
    <scope>NUCLEOTIDE SEQUENCE [LARGE SCALE GENOMIC DNA]</scope>
    <source>
        <strain evidence="3">WHYD16114868_AA</strain>
        <tissue evidence="3">Blood</tissue>
    </source>
</reference>
<name>A0A444U9X5_ACIRT</name>
<dbReference type="InterPro" id="IPR041679">
    <property type="entry name" value="DNA2/NAM7-like_C"/>
</dbReference>
<keyword evidence="3" id="KW-0378">Hydrolase</keyword>
<feature type="domain" description="DNA2/NAM7 helicase-like C-terminal" evidence="2">
    <location>
        <begin position="49"/>
        <end position="183"/>
    </location>
</feature>
<dbReference type="GO" id="GO:0004386">
    <property type="term" value="F:helicase activity"/>
    <property type="evidence" value="ECO:0007669"/>
    <property type="project" value="UniProtKB-KW"/>
</dbReference>
<evidence type="ECO:0000256" key="1">
    <source>
        <dbReference type="SAM" id="MobiDB-lite"/>
    </source>
</evidence>
<evidence type="ECO:0000313" key="4">
    <source>
        <dbReference type="Proteomes" id="UP000289886"/>
    </source>
</evidence>
<dbReference type="Pfam" id="PF13087">
    <property type="entry name" value="AAA_12"/>
    <property type="match status" value="1"/>
</dbReference>
<dbReference type="InterPro" id="IPR045055">
    <property type="entry name" value="DNA2/NAM7-like"/>
</dbReference>
<feature type="compositionally biased region" description="Polar residues" evidence="1">
    <location>
        <begin position="506"/>
        <end position="517"/>
    </location>
</feature>
<dbReference type="EMBL" id="SCEB01214973">
    <property type="protein sequence ID" value="RXM31972.1"/>
    <property type="molecule type" value="Genomic_DNA"/>
</dbReference>
<feature type="region of interest" description="Disordered" evidence="1">
    <location>
        <begin position="488"/>
        <end position="517"/>
    </location>
</feature>
<keyword evidence="3" id="KW-0547">Nucleotide-binding</keyword>
<gene>
    <name evidence="3" type="ORF">EOD39_1583</name>
</gene>
<keyword evidence="4" id="KW-1185">Reference proteome</keyword>
<sequence length="517" mass="59183">MADLSTILSPFNNELVEWQERHVYHRLQDQQTREELQHCGSYGKNLIEKWISNPSHDKMVLEITEQIEELHKKWPVAWGKLDENSIGVVTPYAVCIRAELHKRKLQDVTVEQMLNIQGRHFRVLFLSTVRTRHTYKYPSAVVKRKDQQQEEPAKDLEYGFLSSSRMLSTVLPRAQSLLAVVGDPVALCTIGKCRKIWEQFISLCHERSNLHGVAMHEIHTQLDNLELSRSCVLNPLAPEFIPQTLLHPAFSRRLQASFPRLSDTAALWGLTAARFAPSRFLLDAPQKSASPLQRTEPQGRNNIMCVPPYRSCFVMPVPVPCSSYQNRLPLDPRIMACQAAVAYNINLLQNQDNLSPGPFISGSLSPHQTYQSSIGGSVEHSKTVNSAIRENVRSSDRCISKFSQWMEQCGDLVNEHPHHHCHYGVPQSLNMHSPLVQNHDVFRLSSQQDASHIDSFHRDPNFSLHERFLCSTWTMLVLQKGCMRNLQTSKQQKGDSRAQEQKQQRKTPTSDNQYNKF</sequence>
<dbReference type="InterPro" id="IPR027417">
    <property type="entry name" value="P-loop_NTPase"/>
</dbReference>
<evidence type="ECO:0000313" key="3">
    <source>
        <dbReference type="EMBL" id="RXM31972.1"/>
    </source>
</evidence>
<dbReference type="SUPFAM" id="SSF52540">
    <property type="entry name" value="P-loop containing nucleoside triphosphate hydrolases"/>
    <property type="match status" value="1"/>
</dbReference>
<organism evidence="3 4">
    <name type="scientific">Acipenser ruthenus</name>
    <name type="common">Sterlet sturgeon</name>
    <dbReference type="NCBI Taxonomy" id="7906"/>
    <lineage>
        <taxon>Eukaryota</taxon>
        <taxon>Metazoa</taxon>
        <taxon>Chordata</taxon>
        <taxon>Craniata</taxon>
        <taxon>Vertebrata</taxon>
        <taxon>Euteleostomi</taxon>
        <taxon>Actinopterygii</taxon>
        <taxon>Chondrostei</taxon>
        <taxon>Acipenseriformes</taxon>
        <taxon>Acipenseridae</taxon>
        <taxon>Acipenser</taxon>
    </lineage>
</organism>